<dbReference type="Proteomes" id="UP000298355">
    <property type="component" value="Unassembled WGS sequence"/>
</dbReference>
<dbReference type="GO" id="GO:0016874">
    <property type="term" value="F:ligase activity"/>
    <property type="evidence" value="ECO:0007669"/>
    <property type="project" value="UniProtKB-KW"/>
</dbReference>
<dbReference type="InterPro" id="IPR020845">
    <property type="entry name" value="AMP-binding_CS"/>
</dbReference>
<evidence type="ECO:0000259" key="3">
    <source>
        <dbReference type="Pfam" id="PF00501"/>
    </source>
</evidence>
<evidence type="ECO:0000313" key="6">
    <source>
        <dbReference type="Proteomes" id="UP000298355"/>
    </source>
</evidence>
<dbReference type="InterPro" id="IPR000873">
    <property type="entry name" value="AMP-dep_synth/lig_dom"/>
</dbReference>
<dbReference type="Gene3D" id="3.40.50.12780">
    <property type="entry name" value="N-terminal domain of ligase-like"/>
    <property type="match status" value="1"/>
</dbReference>
<reference evidence="5 6" key="1">
    <citation type="submission" date="2019-03" db="EMBL/GenBank/DDBJ databases">
        <title>Genomics of glacier-inhabiting Cryobacterium strains.</title>
        <authorList>
            <person name="Liu Q."/>
            <person name="Xin Y.-H."/>
        </authorList>
    </citation>
    <scope>NUCLEOTIDE SEQUENCE [LARGE SCALE GENOMIC DNA]</scope>
    <source>
        <strain evidence="5 6">TMT4-23</strain>
    </source>
</reference>
<dbReference type="PANTHER" id="PTHR43201:SF5">
    <property type="entry name" value="MEDIUM-CHAIN ACYL-COA LIGASE ACSF2, MITOCHONDRIAL"/>
    <property type="match status" value="1"/>
</dbReference>
<feature type="domain" description="AMP-binding enzyme C-terminal" evidence="4">
    <location>
        <begin position="389"/>
        <end position="462"/>
    </location>
</feature>
<keyword evidence="2 5" id="KW-0436">Ligase</keyword>
<dbReference type="SUPFAM" id="SSF56801">
    <property type="entry name" value="Acetyl-CoA synthetase-like"/>
    <property type="match status" value="1"/>
</dbReference>
<evidence type="ECO:0000256" key="2">
    <source>
        <dbReference type="ARBA" id="ARBA00022598"/>
    </source>
</evidence>
<dbReference type="InterPro" id="IPR045851">
    <property type="entry name" value="AMP-bd_C_sf"/>
</dbReference>
<dbReference type="Pfam" id="PF00501">
    <property type="entry name" value="AMP-binding"/>
    <property type="match status" value="1"/>
</dbReference>
<organism evidence="5 6">
    <name type="scientific">Cryobacterium breve</name>
    <dbReference type="NCBI Taxonomy" id="1259258"/>
    <lineage>
        <taxon>Bacteria</taxon>
        <taxon>Bacillati</taxon>
        <taxon>Actinomycetota</taxon>
        <taxon>Actinomycetes</taxon>
        <taxon>Micrococcales</taxon>
        <taxon>Microbacteriaceae</taxon>
        <taxon>Cryobacterium</taxon>
    </lineage>
</organism>
<dbReference type="PANTHER" id="PTHR43201">
    <property type="entry name" value="ACYL-COA SYNTHETASE"/>
    <property type="match status" value="1"/>
</dbReference>
<feature type="domain" description="AMP-dependent synthetase/ligase" evidence="3">
    <location>
        <begin position="134"/>
        <end position="338"/>
    </location>
</feature>
<comment type="caution">
    <text evidence="5">The sequence shown here is derived from an EMBL/GenBank/DDBJ whole genome shotgun (WGS) entry which is preliminary data.</text>
</comment>
<dbReference type="Gene3D" id="3.30.300.30">
    <property type="match status" value="1"/>
</dbReference>
<dbReference type="RefSeq" id="WP_134362351.1">
    <property type="nucleotide sequence ID" value="NZ_SOGJ01000011.1"/>
</dbReference>
<dbReference type="Pfam" id="PF13193">
    <property type="entry name" value="AMP-binding_C"/>
    <property type="match status" value="1"/>
</dbReference>
<dbReference type="InterPro" id="IPR042099">
    <property type="entry name" value="ANL_N_sf"/>
</dbReference>
<gene>
    <name evidence="5" type="ORF">E3O65_03415</name>
</gene>
<sequence length="483" mass="50287">MPFLDRLQHWARVQPDATAVTVGADRLSFAALRDAATARLPATPRISVVCRPNGTAFAIAFAAGVAGGRHAAVLDPGWPVAQRLAVEARLAGLGAETGPAGKDGPFAVVGHVGVPPLGAELRDGPPGRDFLYGFTSGTTSAPKAFTRSRLSWQRSFALGAEFFGLTRHDRVLAPGPLSASLTLYALAESLHTGAAFVTLPRFSAAEAVASVTAEGITRIVAAPTVLRLIAAHALSVGSPGTGLTAIVSAGAKLDLASRELLRSWAPGARVFEYYGAAELSFVTASVLCPGDAVPLSATAVGQALPGVEVRIQDDAGRALPTGIAGTIFVRSPLVGSGYAWGDDGEAFRREGDWCTVGDLGFLDRDAVLHHLGRRADLIVTSGHNVYPQQVEAALRDIPGVEHAVVTGVADPVRGTRVVAAVIAGPEVDATCLRSHVATLLAAPSRPRGYYALAQLPLTPSGKISRVMLRRWIEDGDAHVHPLR</sequence>
<dbReference type="PROSITE" id="PS00455">
    <property type="entry name" value="AMP_BINDING"/>
    <property type="match status" value="1"/>
</dbReference>
<protein>
    <submittedName>
        <fullName evidence="5">Long-chain fatty acid--CoA ligase</fullName>
    </submittedName>
</protein>
<keyword evidence="6" id="KW-1185">Reference proteome</keyword>
<name>A0ABY2J814_9MICO</name>
<accession>A0ABY2J814</accession>
<evidence type="ECO:0000256" key="1">
    <source>
        <dbReference type="ARBA" id="ARBA00006432"/>
    </source>
</evidence>
<dbReference type="InterPro" id="IPR025110">
    <property type="entry name" value="AMP-bd_C"/>
</dbReference>
<evidence type="ECO:0000259" key="4">
    <source>
        <dbReference type="Pfam" id="PF13193"/>
    </source>
</evidence>
<dbReference type="EMBL" id="SOGJ01000011">
    <property type="protein sequence ID" value="TFD00189.1"/>
    <property type="molecule type" value="Genomic_DNA"/>
</dbReference>
<proteinExistence type="inferred from homology"/>
<evidence type="ECO:0000313" key="5">
    <source>
        <dbReference type="EMBL" id="TFD00189.1"/>
    </source>
</evidence>
<comment type="similarity">
    <text evidence="1">Belongs to the ATP-dependent AMP-binding enzyme family.</text>
</comment>